<dbReference type="InterPro" id="IPR013320">
    <property type="entry name" value="ConA-like_dom_sf"/>
</dbReference>
<name>A0AAD8M0N0_9APIA</name>
<feature type="transmembrane region" description="Helical" evidence="3">
    <location>
        <begin position="176"/>
        <end position="195"/>
    </location>
</feature>
<evidence type="ECO:0000259" key="4">
    <source>
        <dbReference type="Pfam" id="PF00139"/>
    </source>
</evidence>
<dbReference type="AlphaFoldDB" id="A0AAD8M0N0"/>
<evidence type="ECO:0000313" key="5">
    <source>
        <dbReference type="EMBL" id="KAK1355218.1"/>
    </source>
</evidence>
<dbReference type="Pfam" id="PF00139">
    <property type="entry name" value="Lectin_legB"/>
    <property type="match status" value="1"/>
</dbReference>
<dbReference type="PANTHER" id="PTHR32401">
    <property type="entry name" value="CONCANAVALIN A-LIKE LECTIN FAMILY PROTEIN"/>
    <property type="match status" value="1"/>
</dbReference>
<protein>
    <recommendedName>
        <fullName evidence="4">Legume lectin domain-containing protein</fullName>
    </recommendedName>
</protein>
<keyword evidence="6" id="KW-1185">Reference proteome</keyword>
<feature type="domain" description="Legume lectin" evidence="4">
    <location>
        <begin position="46"/>
        <end position="150"/>
    </location>
</feature>
<accession>A0AAD8M0N0</accession>
<reference evidence="5" key="1">
    <citation type="submission" date="2023-02" db="EMBL/GenBank/DDBJ databases">
        <title>Genome of toxic invasive species Heracleum sosnowskyi carries increased number of genes despite the absence of recent whole-genome duplications.</title>
        <authorList>
            <person name="Schelkunov M."/>
            <person name="Shtratnikova V."/>
            <person name="Makarenko M."/>
            <person name="Klepikova A."/>
            <person name="Omelchenko D."/>
            <person name="Novikova G."/>
            <person name="Obukhova E."/>
            <person name="Bogdanov V."/>
            <person name="Penin A."/>
            <person name="Logacheva M."/>
        </authorList>
    </citation>
    <scope>NUCLEOTIDE SEQUENCE</scope>
    <source>
        <strain evidence="5">Hsosn_3</strain>
        <tissue evidence="5">Leaf</tissue>
    </source>
</reference>
<proteinExistence type="inferred from homology"/>
<organism evidence="5 6">
    <name type="scientific">Heracleum sosnowskyi</name>
    <dbReference type="NCBI Taxonomy" id="360622"/>
    <lineage>
        <taxon>Eukaryota</taxon>
        <taxon>Viridiplantae</taxon>
        <taxon>Streptophyta</taxon>
        <taxon>Embryophyta</taxon>
        <taxon>Tracheophyta</taxon>
        <taxon>Spermatophyta</taxon>
        <taxon>Magnoliopsida</taxon>
        <taxon>eudicotyledons</taxon>
        <taxon>Gunneridae</taxon>
        <taxon>Pentapetalae</taxon>
        <taxon>asterids</taxon>
        <taxon>campanulids</taxon>
        <taxon>Apiales</taxon>
        <taxon>Apiaceae</taxon>
        <taxon>Apioideae</taxon>
        <taxon>apioid superclade</taxon>
        <taxon>Tordylieae</taxon>
        <taxon>Tordyliinae</taxon>
        <taxon>Heracleum</taxon>
    </lineage>
</organism>
<keyword evidence="3" id="KW-0812">Transmembrane</keyword>
<comment type="similarity">
    <text evidence="1">Belongs to the leguminous lectin family.</text>
</comment>
<reference evidence="5" key="2">
    <citation type="submission" date="2023-05" db="EMBL/GenBank/DDBJ databases">
        <authorList>
            <person name="Schelkunov M.I."/>
        </authorList>
    </citation>
    <scope>NUCLEOTIDE SEQUENCE</scope>
    <source>
        <strain evidence="5">Hsosn_3</strain>
        <tissue evidence="5">Leaf</tissue>
    </source>
</reference>
<dbReference type="InterPro" id="IPR001220">
    <property type="entry name" value="Legume_lectin_dom"/>
</dbReference>
<sequence length="242" mass="26978">MAQSISSVRSTHQNTELYTGSGGNLCFEIKKMSRIGKVVRIRIRGNVVGVEIGDGVGKIATFGEVFDSGEKFRCWVDYEASSKQIEVRVGKEGRERSVVPVVMYMIDLVEMWDGEEVVVGLSSSGSGNVGETVSVYSWRFRVRGVPKGMHSRPMIPESEINGHVEQKGEKKRSCHLGVVAFGCAALVAVVLLSFWEMFVRRYEYDSVTPAEIDIKPVDFKYQKIGVDVENVFENVKKEKVVV</sequence>
<keyword evidence="3" id="KW-0472">Membrane</keyword>
<evidence type="ECO:0000313" key="6">
    <source>
        <dbReference type="Proteomes" id="UP001237642"/>
    </source>
</evidence>
<dbReference type="EMBL" id="JAUIZM010000011">
    <property type="protein sequence ID" value="KAK1355218.1"/>
    <property type="molecule type" value="Genomic_DNA"/>
</dbReference>
<evidence type="ECO:0000256" key="3">
    <source>
        <dbReference type="SAM" id="Phobius"/>
    </source>
</evidence>
<keyword evidence="2" id="KW-0430">Lectin</keyword>
<dbReference type="GO" id="GO:0030246">
    <property type="term" value="F:carbohydrate binding"/>
    <property type="evidence" value="ECO:0007669"/>
    <property type="project" value="UniProtKB-KW"/>
</dbReference>
<evidence type="ECO:0000256" key="1">
    <source>
        <dbReference type="ARBA" id="ARBA00007606"/>
    </source>
</evidence>
<gene>
    <name evidence="5" type="ORF">POM88_048474</name>
</gene>
<comment type="caution">
    <text evidence="5">The sequence shown here is derived from an EMBL/GenBank/DDBJ whole genome shotgun (WGS) entry which is preliminary data.</text>
</comment>
<dbReference type="Gene3D" id="2.60.120.200">
    <property type="match status" value="1"/>
</dbReference>
<dbReference type="SUPFAM" id="SSF49899">
    <property type="entry name" value="Concanavalin A-like lectins/glucanases"/>
    <property type="match status" value="1"/>
</dbReference>
<dbReference type="PANTHER" id="PTHR32401:SF16">
    <property type="entry name" value="CONCANAVALIN A-LIKE LECTIN FAMILY PROTEIN"/>
    <property type="match status" value="1"/>
</dbReference>
<keyword evidence="3" id="KW-1133">Transmembrane helix</keyword>
<dbReference type="Proteomes" id="UP001237642">
    <property type="component" value="Unassembled WGS sequence"/>
</dbReference>
<evidence type="ECO:0000256" key="2">
    <source>
        <dbReference type="ARBA" id="ARBA00022734"/>
    </source>
</evidence>
<dbReference type="InterPro" id="IPR050258">
    <property type="entry name" value="Leguminous_Lectin"/>
</dbReference>